<keyword evidence="3" id="KW-1185">Reference proteome</keyword>
<sequence>MTKKKPKEKLSNKDLKELMGMNRPTYGRGSGGAIKQK</sequence>
<dbReference type="EMBL" id="FOXD01000003">
    <property type="protein sequence ID" value="SFP18246.1"/>
    <property type="molecule type" value="Genomic_DNA"/>
</dbReference>
<gene>
    <name evidence="2" type="ORF">SAMN05518683_10342</name>
</gene>
<reference evidence="3" key="1">
    <citation type="submission" date="2016-10" db="EMBL/GenBank/DDBJ databases">
        <authorList>
            <person name="Varghese N."/>
            <person name="Submissions S."/>
        </authorList>
    </citation>
    <scope>NUCLEOTIDE SEQUENCE [LARGE SCALE GENOMIC DNA]</scope>
    <source>
        <strain evidence="3">S7</strain>
    </source>
</reference>
<feature type="region of interest" description="Disordered" evidence="1">
    <location>
        <begin position="1"/>
        <end position="37"/>
    </location>
</feature>
<accession>A0A1I5NA86</accession>
<evidence type="ECO:0000313" key="3">
    <source>
        <dbReference type="Proteomes" id="UP000198892"/>
    </source>
</evidence>
<dbReference type="STRING" id="1884432.SAMN05518683_10342"/>
<dbReference type="Proteomes" id="UP000198892">
    <property type="component" value="Unassembled WGS sequence"/>
</dbReference>
<proteinExistence type="predicted"/>
<organism evidence="2 3">
    <name type="scientific">Salibacterium halotolerans</name>
    <dbReference type="NCBI Taxonomy" id="1884432"/>
    <lineage>
        <taxon>Bacteria</taxon>
        <taxon>Bacillati</taxon>
        <taxon>Bacillota</taxon>
        <taxon>Bacilli</taxon>
        <taxon>Bacillales</taxon>
        <taxon>Bacillaceae</taxon>
    </lineage>
</organism>
<dbReference type="AlphaFoldDB" id="A0A1I5NA86"/>
<protein>
    <submittedName>
        <fullName evidence="2">Uncharacterized protein</fullName>
    </submittedName>
</protein>
<evidence type="ECO:0000256" key="1">
    <source>
        <dbReference type="SAM" id="MobiDB-lite"/>
    </source>
</evidence>
<feature type="compositionally biased region" description="Basic and acidic residues" evidence="1">
    <location>
        <begin position="8"/>
        <end position="17"/>
    </location>
</feature>
<evidence type="ECO:0000313" key="2">
    <source>
        <dbReference type="EMBL" id="SFP18246.1"/>
    </source>
</evidence>
<feature type="compositionally biased region" description="Gly residues" evidence="1">
    <location>
        <begin position="28"/>
        <end position="37"/>
    </location>
</feature>
<name>A0A1I5NA86_9BACI</name>